<protein>
    <submittedName>
        <fullName evidence="2">Uncharacterized protein</fullName>
    </submittedName>
</protein>
<organism evidence="2 3">
    <name type="scientific">Succiniclasticum ruminis</name>
    <dbReference type="NCBI Taxonomy" id="40841"/>
    <lineage>
        <taxon>Bacteria</taxon>
        <taxon>Bacillati</taxon>
        <taxon>Bacillota</taxon>
        <taxon>Negativicutes</taxon>
        <taxon>Acidaminococcales</taxon>
        <taxon>Acidaminococcaceae</taxon>
        <taxon>Succiniclasticum</taxon>
    </lineage>
</organism>
<evidence type="ECO:0000313" key="3">
    <source>
        <dbReference type="Proteomes" id="UP000198943"/>
    </source>
</evidence>
<feature type="coiled-coil region" evidence="1">
    <location>
        <begin position="99"/>
        <end position="147"/>
    </location>
</feature>
<evidence type="ECO:0000256" key="1">
    <source>
        <dbReference type="SAM" id="Coils"/>
    </source>
</evidence>
<evidence type="ECO:0000313" key="2">
    <source>
        <dbReference type="EMBL" id="SDC33558.1"/>
    </source>
</evidence>
<accession>A0A1G6KRU4</accession>
<keyword evidence="3" id="KW-1185">Reference proteome</keyword>
<dbReference type="Proteomes" id="UP000198943">
    <property type="component" value="Unassembled WGS sequence"/>
</dbReference>
<dbReference type="EMBL" id="FMYW01000005">
    <property type="protein sequence ID" value="SDC33558.1"/>
    <property type="molecule type" value="Genomic_DNA"/>
</dbReference>
<gene>
    <name evidence="2" type="ORF">SAMN04487864_10556</name>
</gene>
<proteinExistence type="predicted"/>
<name>A0A1G6KRU4_9FIRM</name>
<sequence length="184" mass="21480">MKGKKDKQKLIRMTDEVADRFDKYSSEVKGDSNLTQDEVFEIMLQTCEEQRFANRHPSRTEEIQSFINDLERIKDKYKASLAMYDSVKNDTEQKCKAELQEKTKAISELVSERNNLKESINDMETQMNTMTEENHTLKEKIAKLEAVVAEKDLHIKTIMKNNEIAKMLTEAVKLMQTNPKEQNK</sequence>
<reference evidence="3" key="1">
    <citation type="submission" date="2016-10" db="EMBL/GenBank/DDBJ databases">
        <authorList>
            <person name="Varghese N."/>
            <person name="Submissions S."/>
        </authorList>
    </citation>
    <scope>NUCLEOTIDE SEQUENCE [LARGE SCALE GENOMIC DNA]</scope>
    <source>
        <strain evidence="3">DSM 11005</strain>
    </source>
</reference>
<dbReference type="RefSeq" id="WP_093729997.1">
    <property type="nucleotide sequence ID" value="NZ_FMYW01000005.1"/>
</dbReference>
<keyword evidence="1" id="KW-0175">Coiled coil</keyword>
<dbReference type="AlphaFoldDB" id="A0A1G6KRU4"/>